<dbReference type="RefSeq" id="WP_315878481.1">
    <property type="nucleotide sequence ID" value="NZ_JAWCTQ010000016.1"/>
</dbReference>
<evidence type="ECO:0000313" key="1">
    <source>
        <dbReference type="EMBL" id="MDT9683407.1"/>
    </source>
</evidence>
<sequence length="161" mass="19193">MKIRNRDVKLSSITLELGKGNRYYNDNITEITVGFLDPIFWYPSLSDWEWRVDSDEDSIKLVYFPDWGTDTNDKYMYQEKVVTKSQYKLGIIDNNIYRHNLMIANKLLTLDIIDLFDKSQLRRDNIELAIKKVLSIIDKNIEQYNTIGEMYVLLSAYRRLY</sequence>
<accession>A0ABU3QLX5</accession>
<evidence type="ECO:0000313" key="2">
    <source>
        <dbReference type="Proteomes" id="UP001250181"/>
    </source>
</evidence>
<proteinExistence type="predicted"/>
<gene>
    <name evidence="1" type="ORF">RND61_15265</name>
</gene>
<dbReference type="EMBL" id="JAWCTQ010000016">
    <property type="protein sequence ID" value="MDT9683407.1"/>
    <property type="molecule type" value="Genomic_DNA"/>
</dbReference>
<dbReference type="Proteomes" id="UP001250181">
    <property type="component" value="Unassembled WGS sequence"/>
</dbReference>
<name>A0ABU3QLX5_9ACTN</name>
<reference evidence="1 2" key="1">
    <citation type="submission" date="2023-09" db="EMBL/GenBank/DDBJ databases">
        <title>Streptomyces sp. nov.: A antagonism against Alternaria gaisen Producing Streptochlin, Isolated from Tamarix root soil.</title>
        <authorList>
            <person name="Chen Y."/>
        </authorList>
    </citation>
    <scope>NUCLEOTIDE SEQUENCE [LARGE SCALE GENOMIC DNA]</scope>
    <source>
        <strain evidence="1 2">TRM76323</strain>
    </source>
</reference>
<keyword evidence="2" id="KW-1185">Reference proteome</keyword>
<organism evidence="1 2">
    <name type="scientific">Streptomyces tamarix</name>
    <dbReference type="NCBI Taxonomy" id="3078565"/>
    <lineage>
        <taxon>Bacteria</taxon>
        <taxon>Bacillati</taxon>
        <taxon>Actinomycetota</taxon>
        <taxon>Actinomycetes</taxon>
        <taxon>Kitasatosporales</taxon>
        <taxon>Streptomycetaceae</taxon>
        <taxon>Streptomyces</taxon>
    </lineage>
</organism>
<protein>
    <submittedName>
        <fullName evidence="1">Uncharacterized protein</fullName>
    </submittedName>
</protein>
<comment type="caution">
    <text evidence="1">The sequence shown here is derived from an EMBL/GenBank/DDBJ whole genome shotgun (WGS) entry which is preliminary data.</text>
</comment>